<gene>
    <name evidence="6" type="ORF">H6P81_000623</name>
</gene>
<feature type="compositionally biased region" description="Basic and acidic residues" evidence="4">
    <location>
        <begin position="384"/>
        <end position="402"/>
    </location>
</feature>
<name>A0AAV7F791_ARIFI</name>
<sequence>MWALRNIQRHSNKILPLLQRRSLPRSDVFPRLLASDHCKYGSGREGLYSSVSLLGCTEGARSMSTTKGRSMRSKVEKRMRRETGKTLREIRRAKKLRKKLMTDEERLLYSLRRAKKKVALLLQKLKKYELPELPPPRHDPELLTVEQLQAYKKIGFRNRNYCELGVRGVFGGVILNMHMHWKYHETVQVFCDNCPKEKIKEVASMLARLSGGIVVNVHSVKTIIMFRGRNYRTPKSLVPFNTLTKRKALFKARFEQALESQKLNIKKIEQQLRRMGVNPEDPVAMASIQRVASTFFRAIDESQGSPYVFQENKPSESKASQQDEPESPSDDSDQEELDRFIEEIEGAADKEWEEEEAREKEDMSKTINYWNGRRRWLDDEDSGDEMRGQKKDQVKMRNDRLNRNVSRAWDDDECDSEEENRMSELPSDDDGSDNEMDGWKPRKQKRESKGNFGNRGRPSRKGVIALSDDDFGDAEHGLGSHYVKKSDPREFKDNNYYSGSDEE</sequence>
<dbReference type="Pfam" id="PF01985">
    <property type="entry name" value="CRS1_YhbY"/>
    <property type="match status" value="1"/>
</dbReference>
<evidence type="ECO:0000313" key="7">
    <source>
        <dbReference type="Proteomes" id="UP000825729"/>
    </source>
</evidence>
<dbReference type="AlphaFoldDB" id="A0AAV7F791"/>
<dbReference type="Gene3D" id="3.30.110.60">
    <property type="entry name" value="YhbY-like"/>
    <property type="match status" value="1"/>
</dbReference>
<dbReference type="PROSITE" id="PS51295">
    <property type="entry name" value="CRM"/>
    <property type="match status" value="1"/>
</dbReference>
<feature type="compositionally biased region" description="Acidic residues" evidence="4">
    <location>
        <begin position="426"/>
        <end position="436"/>
    </location>
</feature>
<evidence type="ECO:0000256" key="3">
    <source>
        <dbReference type="SAM" id="Coils"/>
    </source>
</evidence>
<dbReference type="InterPro" id="IPR040286">
    <property type="entry name" value="At3g25440-like"/>
</dbReference>
<dbReference type="EMBL" id="JAINDJ010000002">
    <property type="protein sequence ID" value="KAG9456115.1"/>
    <property type="molecule type" value="Genomic_DNA"/>
</dbReference>
<keyword evidence="7" id="KW-1185">Reference proteome</keyword>
<dbReference type="InterPro" id="IPR035920">
    <property type="entry name" value="YhbY-like_sf"/>
</dbReference>
<dbReference type="InterPro" id="IPR001890">
    <property type="entry name" value="RNA-binding_CRM"/>
</dbReference>
<feature type="compositionally biased region" description="Acidic residues" evidence="4">
    <location>
        <begin position="323"/>
        <end position="336"/>
    </location>
</feature>
<dbReference type="Proteomes" id="UP000825729">
    <property type="component" value="Unassembled WGS sequence"/>
</dbReference>
<evidence type="ECO:0000259" key="5">
    <source>
        <dbReference type="PROSITE" id="PS51295"/>
    </source>
</evidence>
<evidence type="ECO:0000313" key="6">
    <source>
        <dbReference type="EMBL" id="KAG9456115.1"/>
    </source>
</evidence>
<organism evidence="6 7">
    <name type="scientific">Aristolochia fimbriata</name>
    <name type="common">White veined hardy Dutchman's pipe vine</name>
    <dbReference type="NCBI Taxonomy" id="158543"/>
    <lineage>
        <taxon>Eukaryota</taxon>
        <taxon>Viridiplantae</taxon>
        <taxon>Streptophyta</taxon>
        <taxon>Embryophyta</taxon>
        <taxon>Tracheophyta</taxon>
        <taxon>Spermatophyta</taxon>
        <taxon>Magnoliopsida</taxon>
        <taxon>Magnoliidae</taxon>
        <taxon>Piperales</taxon>
        <taxon>Aristolochiaceae</taxon>
        <taxon>Aristolochia</taxon>
    </lineage>
</organism>
<feature type="coiled-coil region" evidence="3">
    <location>
        <begin position="251"/>
        <end position="278"/>
    </location>
</feature>
<keyword evidence="3" id="KW-0175">Coiled coil</keyword>
<evidence type="ECO:0000256" key="2">
    <source>
        <dbReference type="PROSITE-ProRule" id="PRU00626"/>
    </source>
</evidence>
<dbReference type="SUPFAM" id="SSF75471">
    <property type="entry name" value="YhbY-like"/>
    <property type="match status" value="1"/>
</dbReference>
<evidence type="ECO:0000256" key="4">
    <source>
        <dbReference type="SAM" id="MobiDB-lite"/>
    </source>
</evidence>
<evidence type="ECO:0000256" key="1">
    <source>
        <dbReference type="ARBA" id="ARBA00022884"/>
    </source>
</evidence>
<dbReference type="SMART" id="SM01103">
    <property type="entry name" value="CRS1_YhbY"/>
    <property type="match status" value="1"/>
</dbReference>
<dbReference type="GO" id="GO:0003723">
    <property type="term" value="F:RNA binding"/>
    <property type="evidence" value="ECO:0007669"/>
    <property type="project" value="UniProtKB-UniRule"/>
</dbReference>
<dbReference type="PANTHER" id="PTHR31426">
    <property type="entry name" value="GROUP II INTRON SPLICING FACTOR CRS1-LIKE"/>
    <property type="match status" value="1"/>
</dbReference>
<feature type="domain" description="CRM" evidence="5">
    <location>
        <begin position="141"/>
        <end position="238"/>
    </location>
</feature>
<dbReference type="PANTHER" id="PTHR31426:SF4">
    <property type="entry name" value="CRM-DOMAIN CONTAINING FACTOR CFM9, MITOCHONDRIAL"/>
    <property type="match status" value="1"/>
</dbReference>
<feature type="compositionally biased region" description="Basic and acidic residues" evidence="4">
    <location>
        <begin position="473"/>
        <end position="493"/>
    </location>
</feature>
<reference evidence="6 7" key="1">
    <citation type="submission" date="2021-07" db="EMBL/GenBank/DDBJ databases">
        <title>The Aristolochia fimbriata genome: insights into angiosperm evolution, floral development and chemical biosynthesis.</title>
        <authorList>
            <person name="Jiao Y."/>
        </authorList>
    </citation>
    <scope>NUCLEOTIDE SEQUENCE [LARGE SCALE GENOMIC DNA]</scope>
    <source>
        <strain evidence="6">IBCAS-2021</strain>
        <tissue evidence="6">Leaf</tissue>
    </source>
</reference>
<accession>A0AAV7F791</accession>
<feature type="compositionally biased region" description="Basic and acidic residues" evidence="4">
    <location>
        <begin position="337"/>
        <end position="350"/>
    </location>
</feature>
<comment type="caution">
    <text evidence="6">The sequence shown here is derived from an EMBL/GenBank/DDBJ whole genome shotgun (WGS) entry which is preliminary data.</text>
</comment>
<feature type="region of interest" description="Disordered" evidence="4">
    <location>
        <begin position="306"/>
        <end position="503"/>
    </location>
</feature>
<protein>
    <recommendedName>
        <fullName evidence="5">CRM domain-containing protein</fullName>
    </recommendedName>
</protein>
<proteinExistence type="predicted"/>
<keyword evidence="1 2" id="KW-0694">RNA-binding</keyword>